<evidence type="ECO:0000313" key="2">
    <source>
        <dbReference type="EMBL" id="MXU96085.1"/>
    </source>
</evidence>
<evidence type="ECO:0000256" key="1">
    <source>
        <dbReference type="SAM" id="SignalP"/>
    </source>
</evidence>
<organism evidence="2">
    <name type="scientific">Ixodes ricinus</name>
    <name type="common">Common tick</name>
    <name type="synonym">Acarus ricinus</name>
    <dbReference type="NCBI Taxonomy" id="34613"/>
    <lineage>
        <taxon>Eukaryota</taxon>
        <taxon>Metazoa</taxon>
        <taxon>Ecdysozoa</taxon>
        <taxon>Arthropoda</taxon>
        <taxon>Chelicerata</taxon>
        <taxon>Arachnida</taxon>
        <taxon>Acari</taxon>
        <taxon>Parasitiformes</taxon>
        <taxon>Ixodida</taxon>
        <taxon>Ixodoidea</taxon>
        <taxon>Ixodidae</taxon>
        <taxon>Ixodinae</taxon>
        <taxon>Ixodes</taxon>
    </lineage>
</organism>
<name>A0A6B0V2R5_IXORI</name>
<dbReference type="EMBL" id="GIFC01014002">
    <property type="protein sequence ID" value="MXU96085.1"/>
    <property type="molecule type" value="Transcribed_RNA"/>
</dbReference>
<reference evidence="2" key="1">
    <citation type="submission" date="2019-12" db="EMBL/GenBank/DDBJ databases">
        <title>An insight into the sialome of adult female Ixodes ricinus ticks feeding for 6 days.</title>
        <authorList>
            <person name="Perner J."/>
            <person name="Ribeiro J.M.C."/>
        </authorList>
    </citation>
    <scope>NUCLEOTIDE SEQUENCE</scope>
    <source>
        <strain evidence="2">Semi-engorged</strain>
        <tissue evidence="2">Salivary glands</tissue>
    </source>
</reference>
<keyword evidence="1" id="KW-0732">Signal</keyword>
<feature type="signal peptide" evidence="1">
    <location>
        <begin position="1"/>
        <end position="17"/>
    </location>
</feature>
<protein>
    <submittedName>
        <fullName evidence="2">Putative secreted protein</fullName>
    </submittedName>
</protein>
<sequence>MTFFMYFFSSGLSLSIADTTLLSGRMPLCFWNNSFNVVSMVSCQGGNVLATQTVRRVIWGPGGHMDRSFFLHLLLAAVLNALSRRRNSWTASMRYCDDRRSVSSASDATGHRALMMLCSLPSKDHTCSQVWGQMGLSRTACVSMNLNTRSRCIPLRTQSSRYLSLAAWYSKKPVLSASLNIICSKCSAVTRIPWFMSASNTLST</sequence>
<dbReference type="AlphaFoldDB" id="A0A6B0V2R5"/>
<feature type="chain" id="PRO_5025481633" evidence="1">
    <location>
        <begin position="18"/>
        <end position="204"/>
    </location>
</feature>
<accession>A0A6B0V2R5</accession>
<proteinExistence type="predicted"/>